<evidence type="ECO:0000313" key="6">
    <source>
        <dbReference type="Proteomes" id="UP001161409"/>
    </source>
</evidence>
<dbReference type="PANTHER" id="PTHR43214">
    <property type="entry name" value="TWO-COMPONENT RESPONSE REGULATOR"/>
    <property type="match status" value="1"/>
</dbReference>
<evidence type="ECO:0000259" key="4">
    <source>
        <dbReference type="PROSITE" id="PS50110"/>
    </source>
</evidence>
<dbReference type="Pfam" id="PF00196">
    <property type="entry name" value="GerE"/>
    <property type="match status" value="1"/>
</dbReference>
<evidence type="ECO:0000256" key="2">
    <source>
        <dbReference type="PROSITE-ProRule" id="PRU00169"/>
    </source>
</evidence>
<feature type="domain" description="HTH luxR-type" evidence="3">
    <location>
        <begin position="144"/>
        <end position="207"/>
    </location>
</feature>
<dbReference type="EMBL" id="BSNF01000008">
    <property type="protein sequence ID" value="GLQ06939.1"/>
    <property type="molecule type" value="Genomic_DNA"/>
</dbReference>
<dbReference type="PROSITE" id="PS50043">
    <property type="entry name" value="HTH_LUXR_2"/>
    <property type="match status" value="1"/>
</dbReference>
<comment type="caution">
    <text evidence="5">The sequence shown here is derived from an EMBL/GenBank/DDBJ whole genome shotgun (WGS) entry which is preliminary data.</text>
</comment>
<dbReference type="SUPFAM" id="SSF46894">
    <property type="entry name" value="C-terminal effector domain of the bipartite response regulators"/>
    <property type="match status" value="1"/>
</dbReference>
<dbReference type="RefSeq" id="WP_169561035.1">
    <property type="nucleotide sequence ID" value="NZ_BSNF01000008.1"/>
</dbReference>
<accession>A0ABQ5U6P8</accession>
<dbReference type="InterPro" id="IPR011006">
    <property type="entry name" value="CheY-like_superfamily"/>
</dbReference>
<dbReference type="PROSITE" id="PS00622">
    <property type="entry name" value="HTH_LUXR_1"/>
    <property type="match status" value="1"/>
</dbReference>
<comment type="caution">
    <text evidence="2">Lacks conserved residue(s) required for the propagation of feature annotation.</text>
</comment>
<dbReference type="PANTHER" id="PTHR43214:SF42">
    <property type="entry name" value="TRANSCRIPTIONAL REGULATORY PROTEIN DESR"/>
    <property type="match status" value="1"/>
</dbReference>
<dbReference type="PRINTS" id="PR00038">
    <property type="entry name" value="HTHLUXR"/>
</dbReference>
<reference evidence="5" key="2">
    <citation type="submission" date="2023-01" db="EMBL/GenBank/DDBJ databases">
        <title>Draft genome sequence of Sneathiella chinensis strain NBRC 103408.</title>
        <authorList>
            <person name="Sun Q."/>
            <person name="Mori K."/>
        </authorList>
    </citation>
    <scope>NUCLEOTIDE SEQUENCE</scope>
    <source>
        <strain evidence="5">NBRC 103408</strain>
    </source>
</reference>
<evidence type="ECO:0000259" key="3">
    <source>
        <dbReference type="PROSITE" id="PS50043"/>
    </source>
</evidence>
<dbReference type="SMART" id="SM00421">
    <property type="entry name" value="HTH_LUXR"/>
    <property type="match status" value="1"/>
</dbReference>
<keyword evidence="1" id="KW-0238">DNA-binding</keyword>
<protein>
    <submittedName>
        <fullName evidence="5">XRE family transcriptional regulator</fullName>
    </submittedName>
</protein>
<name>A0ABQ5U6P8_9PROT</name>
<evidence type="ECO:0000256" key="1">
    <source>
        <dbReference type="ARBA" id="ARBA00023125"/>
    </source>
</evidence>
<reference evidence="5" key="1">
    <citation type="journal article" date="2014" name="Int. J. Syst. Evol. Microbiol.">
        <title>Complete genome of a new Firmicutes species belonging to the dominant human colonic microbiota ('Ruminococcus bicirculans') reveals two chromosomes and a selective capacity to utilize plant glucans.</title>
        <authorList>
            <consortium name="NISC Comparative Sequencing Program"/>
            <person name="Wegmann U."/>
            <person name="Louis P."/>
            <person name="Goesmann A."/>
            <person name="Henrissat B."/>
            <person name="Duncan S.H."/>
            <person name="Flint H.J."/>
        </authorList>
    </citation>
    <scope>NUCLEOTIDE SEQUENCE</scope>
    <source>
        <strain evidence="5">NBRC 103408</strain>
    </source>
</reference>
<dbReference type="InterPro" id="IPR016032">
    <property type="entry name" value="Sig_transdc_resp-reg_C-effctor"/>
</dbReference>
<dbReference type="InterPro" id="IPR039420">
    <property type="entry name" value="WalR-like"/>
</dbReference>
<sequence>MRILIADPADIFRDGLKFMLSNMLHNIGFRDVGCIHEAIEHLIEDEFDLAFLSVGHHAPITDQMKARLAEACDRSRVIFMTDNEDHHQLKHVVETGGHGYVYKQSGGHLVQSVVNLILAGERYFPPALLDLLHGTHEEEEPEDDNPGFKDLSRRQIEVLREVSLGHSNRQIAENLGITPGTVKVHVSNLMRRLDAKNRTQLANLYRG</sequence>
<proteinExistence type="predicted"/>
<dbReference type="PROSITE" id="PS50110">
    <property type="entry name" value="RESPONSE_REGULATORY"/>
    <property type="match status" value="1"/>
</dbReference>
<evidence type="ECO:0000313" key="5">
    <source>
        <dbReference type="EMBL" id="GLQ06939.1"/>
    </source>
</evidence>
<dbReference type="InterPro" id="IPR000792">
    <property type="entry name" value="Tscrpt_reg_LuxR_C"/>
</dbReference>
<dbReference type="Gene3D" id="3.40.50.2300">
    <property type="match status" value="1"/>
</dbReference>
<organism evidence="5 6">
    <name type="scientific">Sneathiella chinensis</name>
    <dbReference type="NCBI Taxonomy" id="349750"/>
    <lineage>
        <taxon>Bacteria</taxon>
        <taxon>Pseudomonadati</taxon>
        <taxon>Pseudomonadota</taxon>
        <taxon>Alphaproteobacteria</taxon>
        <taxon>Sneathiellales</taxon>
        <taxon>Sneathiellaceae</taxon>
        <taxon>Sneathiella</taxon>
    </lineage>
</organism>
<feature type="domain" description="Response regulatory" evidence="4">
    <location>
        <begin position="2"/>
        <end position="118"/>
    </location>
</feature>
<dbReference type="SUPFAM" id="SSF52172">
    <property type="entry name" value="CheY-like"/>
    <property type="match status" value="1"/>
</dbReference>
<keyword evidence="6" id="KW-1185">Reference proteome</keyword>
<dbReference type="Proteomes" id="UP001161409">
    <property type="component" value="Unassembled WGS sequence"/>
</dbReference>
<dbReference type="InterPro" id="IPR001789">
    <property type="entry name" value="Sig_transdc_resp-reg_receiver"/>
</dbReference>
<dbReference type="CDD" id="cd06170">
    <property type="entry name" value="LuxR_C_like"/>
    <property type="match status" value="1"/>
</dbReference>
<gene>
    <name evidence="5" type="ORF">GCM10007924_21600</name>
</gene>